<sequence length="471" mass="51640">MRVVVSVFWMVAGTAWALEENSVDNLYDEHFPPLHPNCTQSLTDLLLLRLEVQLKELKQAEQASAGILREMADILTDNKVSFTSREVSCPGNFRKFGDTCLYLAKETDLTWEAARVFCQDLGGDLAVFRDANAFAEALRYVKSSVAAKDTTAWVGGRDHLVEGEWRWVDGEDMPRGTPFWGDYNYVREPAQGAAANCAALYGPDGFLVHDGSTRILGSELSDDVELFLPRKMGPTAVVLWMVAGTVRALGPQRVDSLYDEHYPPIHPNCTQSLTDLLLLRQEAKLSELTLAEQTSTEVLKEAVHLLADIRNSLTFDQGAGGAVSSRGRPTPGSCPGNFASVGGTCLYLATHTDVAWGAARQFCQDLGGDLAIFRDANAFAAALDYIRNLATARAKNVWVGGYDQIEEGKWIWITKEAMPKGTPYWGAIGFGREPRGGAGENCALLYGTDDFMIHDAPCSWSCKPLCQITHS</sequence>
<evidence type="ECO:0000256" key="1">
    <source>
        <dbReference type="SAM" id="SignalP"/>
    </source>
</evidence>
<dbReference type="PANTHER" id="PTHR45710">
    <property type="entry name" value="C-TYPE LECTIN DOMAIN-CONTAINING PROTEIN 180"/>
    <property type="match status" value="1"/>
</dbReference>
<dbReference type="AlphaFoldDB" id="A0A3R7PF51"/>
<dbReference type="InterPro" id="IPR016186">
    <property type="entry name" value="C-type_lectin-like/link_sf"/>
</dbReference>
<organism evidence="3 4">
    <name type="scientific">Penaeus vannamei</name>
    <name type="common">Whiteleg shrimp</name>
    <name type="synonym">Litopenaeus vannamei</name>
    <dbReference type="NCBI Taxonomy" id="6689"/>
    <lineage>
        <taxon>Eukaryota</taxon>
        <taxon>Metazoa</taxon>
        <taxon>Ecdysozoa</taxon>
        <taxon>Arthropoda</taxon>
        <taxon>Crustacea</taxon>
        <taxon>Multicrustacea</taxon>
        <taxon>Malacostraca</taxon>
        <taxon>Eumalacostraca</taxon>
        <taxon>Eucarida</taxon>
        <taxon>Decapoda</taxon>
        <taxon>Dendrobranchiata</taxon>
        <taxon>Penaeoidea</taxon>
        <taxon>Penaeidae</taxon>
        <taxon>Penaeus</taxon>
    </lineage>
</organism>
<feature type="domain" description="C-type lectin" evidence="2">
    <location>
        <begin position="96"/>
        <end position="205"/>
    </location>
</feature>
<feature type="signal peptide" evidence="1">
    <location>
        <begin position="1"/>
        <end position="17"/>
    </location>
</feature>
<feature type="domain" description="C-type lectin" evidence="2">
    <location>
        <begin position="341"/>
        <end position="467"/>
    </location>
</feature>
<keyword evidence="1" id="KW-0732">Signal</keyword>
<dbReference type="SUPFAM" id="SSF56436">
    <property type="entry name" value="C-type lectin-like"/>
    <property type="match status" value="2"/>
</dbReference>
<dbReference type="PROSITE" id="PS50041">
    <property type="entry name" value="C_TYPE_LECTIN_2"/>
    <property type="match status" value="2"/>
</dbReference>
<dbReference type="GO" id="GO:0030246">
    <property type="term" value="F:carbohydrate binding"/>
    <property type="evidence" value="ECO:0007669"/>
    <property type="project" value="UniProtKB-KW"/>
</dbReference>
<gene>
    <name evidence="3" type="ORF">C7M84_022048</name>
</gene>
<dbReference type="SMART" id="SM00034">
    <property type="entry name" value="CLECT"/>
    <property type="match status" value="2"/>
</dbReference>
<dbReference type="EMBL" id="QCYY01000502">
    <property type="protein sequence ID" value="ROT84761.1"/>
    <property type="molecule type" value="Genomic_DNA"/>
</dbReference>
<dbReference type="InterPro" id="IPR001304">
    <property type="entry name" value="C-type_lectin-like"/>
</dbReference>
<evidence type="ECO:0000313" key="3">
    <source>
        <dbReference type="EMBL" id="ROT84761.1"/>
    </source>
</evidence>
<reference evidence="3 4" key="2">
    <citation type="submission" date="2019-01" db="EMBL/GenBank/DDBJ databases">
        <title>The decoding of complex shrimp genome reveals the adaptation for benthos swimmer, frequently molting mechanism and breeding impact on genome.</title>
        <authorList>
            <person name="Sun Y."/>
            <person name="Gao Y."/>
            <person name="Yu Y."/>
        </authorList>
    </citation>
    <scope>NUCLEOTIDE SEQUENCE [LARGE SCALE GENOMIC DNA]</scope>
    <source>
        <tissue evidence="3">Muscle</tissue>
    </source>
</reference>
<dbReference type="Proteomes" id="UP000283509">
    <property type="component" value="Unassembled WGS sequence"/>
</dbReference>
<proteinExistence type="predicted"/>
<name>A0A3R7PF51_PENVA</name>
<reference evidence="3 4" key="1">
    <citation type="submission" date="2018-04" db="EMBL/GenBank/DDBJ databases">
        <authorList>
            <person name="Zhang X."/>
            <person name="Yuan J."/>
            <person name="Li F."/>
            <person name="Xiang J."/>
        </authorList>
    </citation>
    <scope>NUCLEOTIDE SEQUENCE [LARGE SCALE GENOMIC DNA]</scope>
    <source>
        <tissue evidence="3">Muscle</tissue>
    </source>
</reference>
<dbReference type="PANTHER" id="PTHR45710:SF26">
    <property type="entry name" value="RH26557P"/>
    <property type="match status" value="1"/>
</dbReference>
<dbReference type="InterPro" id="IPR016187">
    <property type="entry name" value="CTDL_fold"/>
</dbReference>
<accession>A0A3R7PF51</accession>
<dbReference type="CDD" id="cd00037">
    <property type="entry name" value="CLECT"/>
    <property type="match status" value="1"/>
</dbReference>
<comment type="caution">
    <text evidence="3">The sequence shown here is derived from an EMBL/GenBank/DDBJ whole genome shotgun (WGS) entry which is preliminary data.</text>
</comment>
<evidence type="ECO:0000313" key="4">
    <source>
        <dbReference type="Proteomes" id="UP000283509"/>
    </source>
</evidence>
<protein>
    <submittedName>
        <fullName evidence="3">C-type lectin 3</fullName>
    </submittedName>
</protein>
<dbReference type="Pfam" id="PF00059">
    <property type="entry name" value="Lectin_C"/>
    <property type="match status" value="2"/>
</dbReference>
<feature type="chain" id="PRO_5018713125" evidence="1">
    <location>
        <begin position="18"/>
        <end position="471"/>
    </location>
</feature>
<evidence type="ECO:0000259" key="2">
    <source>
        <dbReference type="PROSITE" id="PS50041"/>
    </source>
</evidence>
<dbReference type="OrthoDB" id="6355241at2759"/>
<keyword evidence="3" id="KW-0430">Lectin</keyword>
<dbReference type="Gene3D" id="3.10.100.10">
    <property type="entry name" value="Mannose-Binding Protein A, subunit A"/>
    <property type="match status" value="2"/>
</dbReference>
<keyword evidence="4" id="KW-1185">Reference proteome</keyword>
<dbReference type="InterPro" id="IPR050828">
    <property type="entry name" value="C-type_lectin/matrix_domain"/>
</dbReference>